<dbReference type="GO" id="GO:0003677">
    <property type="term" value="F:DNA binding"/>
    <property type="evidence" value="ECO:0007669"/>
    <property type="project" value="UniProtKB-KW"/>
</dbReference>
<organism evidence="2 3">
    <name type="scientific">Paraburkholderia terricola</name>
    <dbReference type="NCBI Taxonomy" id="169427"/>
    <lineage>
        <taxon>Bacteria</taxon>
        <taxon>Pseudomonadati</taxon>
        <taxon>Pseudomonadota</taxon>
        <taxon>Betaproteobacteria</taxon>
        <taxon>Burkholderiales</taxon>
        <taxon>Burkholderiaceae</taxon>
        <taxon>Paraburkholderia</taxon>
    </lineage>
</organism>
<gene>
    <name evidence="2" type="ORF">SAMN05192548_10918</name>
</gene>
<dbReference type="STRING" id="169427.SAMN05192548_10918"/>
<reference evidence="2 3" key="1">
    <citation type="submission" date="2016-11" db="EMBL/GenBank/DDBJ databases">
        <authorList>
            <person name="Jaros S."/>
            <person name="Januszkiewicz K."/>
            <person name="Wedrychowicz H."/>
        </authorList>
    </citation>
    <scope>NUCLEOTIDE SEQUENCE [LARGE SCALE GENOMIC DNA]</scope>
    <source>
        <strain evidence="2 3">LMG 20594</strain>
    </source>
</reference>
<dbReference type="Proteomes" id="UP000184395">
    <property type="component" value="Unassembled WGS sequence"/>
</dbReference>
<dbReference type="AlphaFoldDB" id="A0A1M6Z6P5"/>
<dbReference type="Gene3D" id="1.10.150.130">
    <property type="match status" value="1"/>
</dbReference>
<evidence type="ECO:0000313" key="3">
    <source>
        <dbReference type="Proteomes" id="UP000184395"/>
    </source>
</evidence>
<evidence type="ECO:0000256" key="1">
    <source>
        <dbReference type="ARBA" id="ARBA00023125"/>
    </source>
</evidence>
<accession>A0A1M6Z6P5</accession>
<protein>
    <recommendedName>
        <fullName evidence="4">Phage integrase, N-terminal SAM-like domain</fullName>
    </recommendedName>
</protein>
<keyword evidence="1" id="KW-0238">DNA-binding</keyword>
<evidence type="ECO:0008006" key="4">
    <source>
        <dbReference type="Google" id="ProtNLM"/>
    </source>
</evidence>
<dbReference type="InterPro" id="IPR010998">
    <property type="entry name" value="Integrase_recombinase_N"/>
</dbReference>
<name>A0A1M6Z6P5_9BURK</name>
<sequence>MNATRTVSESGGLPAHHIDAFLDRLRTAHYSEVSLRKKRRVLCAFSGWMKNRNIDLIDLDESVTARFLNRMIDASR</sequence>
<evidence type="ECO:0000313" key="2">
    <source>
        <dbReference type="EMBL" id="SHL26121.1"/>
    </source>
</evidence>
<dbReference type="EMBL" id="FRAB01000091">
    <property type="protein sequence ID" value="SHL26121.1"/>
    <property type="molecule type" value="Genomic_DNA"/>
</dbReference>
<proteinExistence type="predicted"/>
<feature type="non-terminal residue" evidence="2">
    <location>
        <position position="76"/>
    </location>
</feature>